<keyword evidence="2" id="KW-0813">Transport</keyword>
<feature type="transmembrane region" description="Helical" evidence="6">
    <location>
        <begin position="233"/>
        <end position="254"/>
    </location>
</feature>
<feature type="transmembrane region" description="Helical" evidence="6">
    <location>
        <begin position="34"/>
        <end position="53"/>
    </location>
</feature>
<dbReference type="InterPro" id="IPR020846">
    <property type="entry name" value="MFS_dom"/>
</dbReference>
<reference evidence="8" key="1">
    <citation type="journal article" date="2021" name="PeerJ">
        <title>Extensive microbial diversity within the chicken gut microbiome revealed by metagenomics and culture.</title>
        <authorList>
            <person name="Gilroy R."/>
            <person name="Ravi A."/>
            <person name="Getino M."/>
            <person name="Pursley I."/>
            <person name="Horton D.L."/>
            <person name="Alikhan N.F."/>
            <person name="Baker D."/>
            <person name="Gharbi K."/>
            <person name="Hall N."/>
            <person name="Watson M."/>
            <person name="Adriaenssens E.M."/>
            <person name="Foster-Nyarko E."/>
            <person name="Jarju S."/>
            <person name="Secka A."/>
            <person name="Antonio M."/>
            <person name="Oren A."/>
            <person name="Chaudhuri R.R."/>
            <person name="La Ragione R."/>
            <person name="Hildebrand F."/>
            <person name="Pallen M.J."/>
        </authorList>
    </citation>
    <scope>NUCLEOTIDE SEQUENCE</scope>
    <source>
        <strain evidence="8">CHK169-2315</strain>
    </source>
</reference>
<keyword evidence="5 6" id="KW-0472">Membrane</keyword>
<accession>A0A9D1TJ22</accession>
<feature type="transmembrane region" description="Helical" evidence="6">
    <location>
        <begin position="60"/>
        <end position="85"/>
    </location>
</feature>
<proteinExistence type="predicted"/>
<name>A0A9D1TJ22_9BACI</name>
<feature type="transmembrane region" description="Helical" evidence="6">
    <location>
        <begin position="198"/>
        <end position="221"/>
    </location>
</feature>
<evidence type="ECO:0000256" key="5">
    <source>
        <dbReference type="ARBA" id="ARBA00023136"/>
    </source>
</evidence>
<evidence type="ECO:0000313" key="8">
    <source>
        <dbReference type="EMBL" id="HIV73720.1"/>
    </source>
</evidence>
<dbReference type="InterPro" id="IPR036259">
    <property type="entry name" value="MFS_trans_sf"/>
</dbReference>
<comment type="subcellular location">
    <subcellularLocation>
        <location evidence="1">Cell membrane</location>
        <topology evidence="1">Multi-pass membrane protein</topology>
    </subcellularLocation>
</comment>
<keyword evidence="3 6" id="KW-0812">Transmembrane</keyword>
<gene>
    <name evidence="8" type="ORF">H9895_01415</name>
</gene>
<evidence type="ECO:0000313" key="9">
    <source>
        <dbReference type="Proteomes" id="UP000823937"/>
    </source>
</evidence>
<feature type="transmembrane region" description="Helical" evidence="6">
    <location>
        <begin position="7"/>
        <end position="28"/>
    </location>
</feature>
<organism evidence="8 9">
    <name type="scientific">Candidatus Pseudogracilibacillus intestinigallinarum</name>
    <dbReference type="NCBI Taxonomy" id="2838742"/>
    <lineage>
        <taxon>Bacteria</taxon>
        <taxon>Bacillati</taxon>
        <taxon>Bacillota</taxon>
        <taxon>Bacilli</taxon>
        <taxon>Bacillales</taxon>
        <taxon>Bacillaceae</taxon>
        <taxon>Pseudogracilibacillus</taxon>
    </lineage>
</organism>
<dbReference type="Gene3D" id="1.20.1720.10">
    <property type="entry name" value="Multidrug resistance protein D"/>
    <property type="match status" value="1"/>
</dbReference>
<feature type="transmembrane region" description="Helical" evidence="6">
    <location>
        <begin position="288"/>
        <end position="311"/>
    </location>
</feature>
<evidence type="ECO:0000256" key="4">
    <source>
        <dbReference type="ARBA" id="ARBA00022989"/>
    </source>
</evidence>
<dbReference type="EMBL" id="DXHX01000022">
    <property type="protein sequence ID" value="HIV73720.1"/>
    <property type="molecule type" value="Genomic_DNA"/>
</dbReference>
<evidence type="ECO:0000256" key="1">
    <source>
        <dbReference type="ARBA" id="ARBA00004651"/>
    </source>
</evidence>
<dbReference type="GO" id="GO:0022857">
    <property type="term" value="F:transmembrane transporter activity"/>
    <property type="evidence" value="ECO:0007669"/>
    <property type="project" value="InterPro"/>
</dbReference>
<evidence type="ECO:0000259" key="7">
    <source>
        <dbReference type="PROSITE" id="PS50850"/>
    </source>
</evidence>
<dbReference type="Proteomes" id="UP000823937">
    <property type="component" value="Unassembled WGS sequence"/>
</dbReference>
<dbReference type="SUPFAM" id="SSF103473">
    <property type="entry name" value="MFS general substrate transporter"/>
    <property type="match status" value="1"/>
</dbReference>
<sequence>KLFLIEIFLFGLGSLLVSLSPTFTMLLIARFIQAIGGGGIFIIGSTYVLTTVPKEHQGKFLGLLGSMHGLSAVVGPNAGALILHLTGKWEWMFFINVPIAIFLFCMGLWKMDEQKRTSEGRLDVIGAAYLSLFILFIMLGLTNLDPQAWVHSILSVAVLPYFVAAFILGVAFLRHEYRVEARGEDPIIATSTLRHVPFIGTLFLGILSGGFLATIVFIPSYVEQVLQVPVESAAFWVTPVAIASGIGSGLGGFLTDKIGPKKTIMLSGIIGFTGFLLFYQFVDNMFMFVIASMFAGIGLGFLLGAPLNVLMSLTVAEEEYGSSLGTLSLMRQMGMTIFPMVFASFVTSSVKQLGTDIQSVTASTFSIPAGNDDALYGIIMEKIGHMQAGQEKETLLQFVANTMEIGFGYMFLTTMVLATVVSIIGFIFLKFHKQ</sequence>
<dbReference type="PANTHER" id="PTHR23501">
    <property type="entry name" value="MAJOR FACILITATOR SUPERFAMILY"/>
    <property type="match status" value="1"/>
</dbReference>
<reference evidence="8" key="2">
    <citation type="submission" date="2021-04" db="EMBL/GenBank/DDBJ databases">
        <authorList>
            <person name="Gilroy R."/>
        </authorList>
    </citation>
    <scope>NUCLEOTIDE SEQUENCE</scope>
    <source>
        <strain evidence="8">CHK169-2315</strain>
    </source>
</reference>
<evidence type="ECO:0000256" key="6">
    <source>
        <dbReference type="SAM" id="Phobius"/>
    </source>
</evidence>
<dbReference type="GO" id="GO:0005886">
    <property type="term" value="C:plasma membrane"/>
    <property type="evidence" value="ECO:0007669"/>
    <property type="project" value="UniProtKB-SubCell"/>
</dbReference>
<dbReference type="PRINTS" id="PR01036">
    <property type="entry name" value="TCRTETB"/>
</dbReference>
<evidence type="ECO:0000256" key="3">
    <source>
        <dbReference type="ARBA" id="ARBA00022692"/>
    </source>
</evidence>
<keyword evidence="4 6" id="KW-1133">Transmembrane helix</keyword>
<feature type="transmembrane region" description="Helical" evidence="6">
    <location>
        <begin position="91"/>
        <end position="109"/>
    </location>
</feature>
<dbReference type="InterPro" id="IPR011701">
    <property type="entry name" value="MFS"/>
</dbReference>
<evidence type="ECO:0000256" key="2">
    <source>
        <dbReference type="ARBA" id="ARBA00022448"/>
    </source>
</evidence>
<feature type="domain" description="Major facilitator superfamily (MFS) profile" evidence="7">
    <location>
        <begin position="1"/>
        <end position="434"/>
    </location>
</feature>
<feature type="transmembrane region" description="Helical" evidence="6">
    <location>
        <begin position="407"/>
        <end position="429"/>
    </location>
</feature>
<feature type="transmembrane region" description="Helical" evidence="6">
    <location>
        <begin position="121"/>
        <end position="142"/>
    </location>
</feature>
<feature type="transmembrane region" description="Helical" evidence="6">
    <location>
        <begin position="148"/>
        <end position="173"/>
    </location>
</feature>
<dbReference type="Pfam" id="PF07690">
    <property type="entry name" value="MFS_1"/>
    <property type="match status" value="1"/>
</dbReference>
<dbReference type="PROSITE" id="PS50850">
    <property type="entry name" value="MFS"/>
    <property type="match status" value="1"/>
</dbReference>
<comment type="caution">
    <text evidence="8">The sequence shown here is derived from an EMBL/GenBank/DDBJ whole genome shotgun (WGS) entry which is preliminary data.</text>
</comment>
<dbReference type="AlphaFoldDB" id="A0A9D1TJ22"/>
<protein>
    <submittedName>
        <fullName evidence="8">MFS transporter</fullName>
    </submittedName>
</protein>
<dbReference type="Gene3D" id="1.20.1250.20">
    <property type="entry name" value="MFS general substrate transporter like domains"/>
    <property type="match status" value="1"/>
</dbReference>
<feature type="transmembrane region" description="Helical" evidence="6">
    <location>
        <begin position="263"/>
        <end position="282"/>
    </location>
</feature>
<feature type="non-terminal residue" evidence="8">
    <location>
        <position position="1"/>
    </location>
</feature>
<dbReference type="PANTHER" id="PTHR23501:SF190">
    <property type="entry name" value="MAJOR FACILITATOR SUPERFAMILY MFS_1"/>
    <property type="match status" value="1"/>
</dbReference>